<dbReference type="EMBL" id="KF901215">
    <property type="protein sequence ID" value="AIF22707.1"/>
    <property type="molecule type" value="Genomic_DNA"/>
</dbReference>
<organism evidence="1">
    <name type="scientific">uncultured marine thaumarchaeote SAT1000_10_F12</name>
    <dbReference type="NCBI Taxonomy" id="1456373"/>
    <lineage>
        <taxon>Archaea</taxon>
        <taxon>Nitrososphaerota</taxon>
        <taxon>environmental samples</taxon>
    </lineage>
</organism>
<dbReference type="SUPFAM" id="SSF52540">
    <property type="entry name" value="P-loop containing nucleoside triphosphate hydrolases"/>
    <property type="match status" value="1"/>
</dbReference>
<name>A0A075I7M0_9ARCH</name>
<protein>
    <submittedName>
        <fullName evidence="1">ABC-type antimicrobial peptide transport system, ATPase component (ABC.SN.A)</fullName>
    </submittedName>
</protein>
<sequence length="62" mass="7111">MGKLESRNIEKYFTHDGKPLKTLDGINVNVEDGEFVCIVGPSGCGKIYFSEDYGRVRKTRRW</sequence>
<gene>
    <name evidence="1" type="primary">ABC.SN.A</name>
</gene>
<dbReference type="Gene3D" id="3.40.50.300">
    <property type="entry name" value="P-loop containing nucleotide triphosphate hydrolases"/>
    <property type="match status" value="1"/>
</dbReference>
<accession>A0A075I7M0</accession>
<dbReference type="InterPro" id="IPR027417">
    <property type="entry name" value="P-loop_NTPase"/>
</dbReference>
<evidence type="ECO:0000313" key="1">
    <source>
        <dbReference type="EMBL" id="AIF22707.1"/>
    </source>
</evidence>
<dbReference type="AlphaFoldDB" id="A0A075I7M0"/>
<proteinExistence type="predicted"/>
<reference evidence="1" key="1">
    <citation type="journal article" date="2014" name="Genome Biol. Evol.">
        <title>Pangenome evidence for extensive interdomain horizontal transfer affecting lineage core and shell genes in uncultured planktonic thaumarchaeota and euryarchaeota.</title>
        <authorList>
            <person name="Deschamps P."/>
            <person name="Zivanovic Y."/>
            <person name="Moreira D."/>
            <person name="Rodriguez-Valera F."/>
            <person name="Lopez-Garcia P."/>
        </authorList>
    </citation>
    <scope>NUCLEOTIDE SEQUENCE</scope>
</reference>